<dbReference type="Proteomes" id="UP000014760">
    <property type="component" value="Unassembled WGS sequence"/>
</dbReference>
<dbReference type="EMBL" id="AMQN01003590">
    <property type="status" value="NOT_ANNOTATED_CDS"/>
    <property type="molecule type" value="Genomic_DNA"/>
</dbReference>
<keyword evidence="1" id="KW-0880">Kelch repeat</keyword>
<accession>R7T497</accession>
<feature type="domain" description="BTB" evidence="3">
    <location>
        <begin position="11"/>
        <end position="78"/>
    </location>
</feature>
<reference evidence="4 6" key="2">
    <citation type="journal article" date="2013" name="Nature">
        <title>Insights into bilaterian evolution from three spiralian genomes.</title>
        <authorList>
            <person name="Simakov O."/>
            <person name="Marletaz F."/>
            <person name="Cho S.J."/>
            <person name="Edsinger-Gonzales E."/>
            <person name="Havlak P."/>
            <person name="Hellsten U."/>
            <person name="Kuo D.H."/>
            <person name="Larsson T."/>
            <person name="Lv J."/>
            <person name="Arendt D."/>
            <person name="Savage R."/>
            <person name="Osoegawa K."/>
            <person name="de Jong P."/>
            <person name="Grimwood J."/>
            <person name="Chapman J.A."/>
            <person name="Shapiro H."/>
            <person name="Aerts A."/>
            <person name="Otillar R.P."/>
            <person name="Terry A.Y."/>
            <person name="Boore J.L."/>
            <person name="Grigoriev I.V."/>
            <person name="Lindberg D.R."/>
            <person name="Seaver E.C."/>
            <person name="Weisblat D.A."/>
            <person name="Putnam N.H."/>
            <person name="Rokhsar D.S."/>
        </authorList>
    </citation>
    <scope>NUCLEOTIDE SEQUENCE</scope>
    <source>
        <strain evidence="4 6">I ESC-2004</strain>
    </source>
</reference>
<dbReference type="AlphaFoldDB" id="R7T497"/>
<gene>
    <name evidence="4" type="ORF">CAPTEDRAFT_86160</name>
</gene>
<dbReference type="STRING" id="283909.R7T497"/>
<dbReference type="EMBL" id="KB312171">
    <property type="protein sequence ID" value="ELT87777.1"/>
    <property type="molecule type" value="Genomic_DNA"/>
</dbReference>
<evidence type="ECO:0000256" key="2">
    <source>
        <dbReference type="ARBA" id="ARBA00022737"/>
    </source>
</evidence>
<dbReference type="SUPFAM" id="SSF54695">
    <property type="entry name" value="POZ domain"/>
    <property type="match status" value="1"/>
</dbReference>
<reference evidence="5" key="3">
    <citation type="submission" date="2015-06" db="UniProtKB">
        <authorList>
            <consortium name="EnsemblMetazoa"/>
        </authorList>
    </citation>
    <scope>IDENTIFICATION</scope>
</reference>
<evidence type="ECO:0000256" key="1">
    <source>
        <dbReference type="ARBA" id="ARBA00022441"/>
    </source>
</evidence>
<dbReference type="Pfam" id="PF00651">
    <property type="entry name" value="BTB"/>
    <property type="match status" value="1"/>
</dbReference>
<organism evidence="4">
    <name type="scientific">Capitella teleta</name>
    <name type="common">Polychaete worm</name>
    <dbReference type="NCBI Taxonomy" id="283909"/>
    <lineage>
        <taxon>Eukaryota</taxon>
        <taxon>Metazoa</taxon>
        <taxon>Spiralia</taxon>
        <taxon>Lophotrochozoa</taxon>
        <taxon>Annelida</taxon>
        <taxon>Polychaeta</taxon>
        <taxon>Sedentaria</taxon>
        <taxon>Scolecida</taxon>
        <taxon>Capitellidae</taxon>
        <taxon>Capitella</taxon>
    </lineage>
</organism>
<dbReference type="OMA" id="CELASCQ"/>
<reference evidence="6" key="1">
    <citation type="submission" date="2012-12" db="EMBL/GenBank/DDBJ databases">
        <authorList>
            <person name="Hellsten U."/>
            <person name="Grimwood J."/>
            <person name="Chapman J.A."/>
            <person name="Shapiro H."/>
            <person name="Aerts A."/>
            <person name="Otillar R.P."/>
            <person name="Terry A.Y."/>
            <person name="Boore J.L."/>
            <person name="Simakov O."/>
            <person name="Marletaz F."/>
            <person name="Cho S.-J."/>
            <person name="Edsinger-Gonzales E."/>
            <person name="Havlak P."/>
            <person name="Kuo D.-H."/>
            <person name="Larsson T."/>
            <person name="Lv J."/>
            <person name="Arendt D."/>
            <person name="Savage R."/>
            <person name="Osoegawa K."/>
            <person name="de Jong P."/>
            <person name="Lindberg D.R."/>
            <person name="Seaver E.C."/>
            <person name="Weisblat D.A."/>
            <person name="Putnam N.H."/>
            <person name="Grigoriev I.V."/>
            <person name="Rokhsar D.S."/>
        </authorList>
    </citation>
    <scope>NUCLEOTIDE SEQUENCE</scope>
    <source>
        <strain evidence="6">I ESC-2004</strain>
    </source>
</reference>
<keyword evidence="6" id="KW-1185">Reference proteome</keyword>
<evidence type="ECO:0000313" key="6">
    <source>
        <dbReference type="Proteomes" id="UP000014760"/>
    </source>
</evidence>
<dbReference type="InterPro" id="IPR011333">
    <property type="entry name" value="SKP1/BTB/POZ_sf"/>
</dbReference>
<dbReference type="PANTHER" id="PTHR24412:SF497">
    <property type="entry name" value="KELCH-LIKE PROTEIN 18"/>
    <property type="match status" value="1"/>
</dbReference>
<evidence type="ECO:0000313" key="5">
    <source>
        <dbReference type="EnsemblMetazoa" id="CapteP86160"/>
    </source>
</evidence>
<feature type="non-terminal residue" evidence="4">
    <location>
        <position position="145"/>
    </location>
</feature>
<dbReference type="PANTHER" id="PTHR24412">
    <property type="entry name" value="KELCH PROTEIN"/>
    <property type="match status" value="1"/>
</dbReference>
<name>R7T497_CAPTE</name>
<sequence length="145" mass="16521">FNEMRAANELVDMVLVFGELRLACHKVVLASSSDYFRRMFSCGLRESQSDEVGMKEIDAETGRLLVQYLYTGKIDITEENAHHLISASNMLLLSDLKAASEKFLCKHIQPSNCVSILNLSHFYELGELMKVSRQFIKNKWAEISN</sequence>
<dbReference type="CDD" id="cd14733">
    <property type="entry name" value="BACK"/>
    <property type="match status" value="1"/>
</dbReference>
<dbReference type="SMART" id="SM00225">
    <property type="entry name" value="BTB"/>
    <property type="match status" value="1"/>
</dbReference>
<dbReference type="Gene3D" id="3.30.710.10">
    <property type="entry name" value="Potassium Channel Kv1.1, Chain A"/>
    <property type="match status" value="1"/>
</dbReference>
<dbReference type="OrthoDB" id="6418787at2759"/>
<keyword evidence="2" id="KW-0677">Repeat</keyword>
<dbReference type="InterPro" id="IPR000210">
    <property type="entry name" value="BTB/POZ_dom"/>
</dbReference>
<feature type="non-terminal residue" evidence="4">
    <location>
        <position position="1"/>
    </location>
</feature>
<proteinExistence type="predicted"/>
<protein>
    <recommendedName>
        <fullName evidence="3">BTB domain-containing protein</fullName>
    </recommendedName>
</protein>
<dbReference type="EnsemblMetazoa" id="CapteT86160">
    <property type="protein sequence ID" value="CapteP86160"/>
    <property type="gene ID" value="CapteG86160"/>
</dbReference>
<evidence type="ECO:0000259" key="3">
    <source>
        <dbReference type="PROSITE" id="PS50097"/>
    </source>
</evidence>
<dbReference type="PROSITE" id="PS50097">
    <property type="entry name" value="BTB"/>
    <property type="match status" value="1"/>
</dbReference>
<evidence type="ECO:0000313" key="4">
    <source>
        <dbReference type="EMBL" id="ELT87777.1"/>
    </source>
</evidence>
<dbReference type="HOGENOM" id="CLU_004253_11_1_1"/>